<evidence type="ECO:0000313" key="3">
    <source>
        <dbReference type="Proteomes" id="UP001331761"/>
    </source>
</evidence>
<keyword evidence="1" id="KW-0472">Membrane</keyword>
<sequence length="105" mass="11533">MMGDISEMAWKYFALSVPVAAIMGPVGSFFGSHLHRQVIASFVYILELVALIGFLLTKPAWRLIVVGAAIILAGTVFFTFISKTGQRIMKTVEEKQAKEQLTGQV</sequence>
<dbReference type="PANTHER" id="PTHR31154:SF4">
    <property type="entry name" value="MEMBRANE TRANSPORTER PROTEIN"/>
    <property type="match status" value="1"/>
</dbReference>
<dbReference type="EMBL" id="WIXE01002499">
    <property type="protein sequence ID" value="KAK5984760.1"/>
    <property type="molecule type" value="Genomic_DNA"/>
</dbReference>
<reference evidence="2 3" key="1">
    <citation type="submission" date="2019-10" db="EMBL/GenBank/DDBJ databases">
        <title>Assembly and Annotation for the nematode Trichostrongylus colubriformis.</title>
        <authorList>
            <person name="Martin J."/>
        </authorList>
    </citation>
    <scope>NUCLEOTIDE SEQUENCE [LARGE SCALE GENOMIC DNA]</scope>
    <source>
        <strain evidence="2">G859</strain>
        <tissue evidence="2">Whole worm</tissue>
    </source>
</reference>
<protein>
    <submittedName>
        <fullName evidence="2">Uncharacterized protein</fullName>
    </submittedName>
</protein>
<proteinExistence type="predicted"/>
<feature type="transmembrane region" description="Helical" evidence="1">
    <location>
        <begin position="63"/>
        <end position="81"/>
    </location>
</feature>
<dbReference type="Proteomes" id="UP001331761">
    <property type="component" value="Unassembled WGS sequence"/>
</dbReference>
<keyword evidence="1" id="KW-0812">Transmembrane</keyword>
<evidence type="ECO:0000313" key="2">
    <source>
        <dbReference type="EMBL" id="KAK5984760.1"/>
    </source>
</evidence>
<organism evidence="2 3">
    <name type="scientific">Trichostrongylus colubriformis</name>
    <name type="common">Black scour worm</name>
    <dbReference type="NCBI Taxonomy" id="6319"/>
    <lineage>
        <taxon>Eukaryota</taxon>
        <taxon>Metazoa</taxon>
        <taxon>Ecdysozoa</taxon>
        <taxon>Nematoda</taxon>
        <taxon>Chromadorea</taxon>
        <taxon>Rhabditida</taxon>
        <taxon>Rhabditina</taxon>
        <taxon>Rhabditomorpha</taxon>
        <taxon>Strongyloidea</taxon>
        <taxon>Trichostrongylidae</taxon>
        <taxon>Trichostrongylus</taxon>
    </lineage>
</organism>
<name>A0AAN8G6N9_TRICO</name>
<comment type="caution">
    <text evidence="2">The sequence shown here is derived from an EMBL/GenBank/DDBJ whole genome shotgun (WGS) entry which is preliminary data.</text>
</comment>
<dbReference type="PANTHER" id="PTHR31154">
    <property type="entry name" value="MEMBRANE TRANSPORTER PROTEIN"/>
    <property type="match status" value="1"/>
</dbReference>
<feature type="transmembrane region" description="Helical" evidence="1">
    <location>
        <begin position="12"/>
        <end position="31"/>
    </location>
</feature>
<gene>
    <name evidence="2" type="ORF">GCK32_019226</name>
</gene>
<evidence type="ECO:0000256" key="1">
    <source>
        <dbReference type="SAM" id="Phobius"/>
    </source>
</evidence>
<feature type="transmembrane region" description="Helical" evidence="1">
    <location>
        <begin position="38"/>
        <end position="57"/>
    </location>
</feature>
<dbReference type="AlphaFoldDB" id="A0AAN8G6N9"/>
<keyword evidence="3" id="KW-1185">Reference proteome</keyword>
<keyword evidence="1" id="KW-1133">Transmembrane helix</keyword>
<accession>A0AAN8G6N9</accession>